<reference evidence="2" key="1">
    <citation type="journal article" date="2020" name="bioRxiv">
        <title>Integrative omics analysis of Pseudomonas aeruginosa virus PA5oct highlights the molecular complexity of jumbo phages.</title>
        <authorList>
            <person name="Lood C."/>
            <person name="Danis-Wlodarczyk K."/>
            <person name="Blasdel B.G."/>
            <person name="Jang H.B."/>
            <person name="Vandenheuvel D."/>
            <person name="Briers Y."/>
            <person name="Noben J.-P."/>
            <person name="van Noort V."/>
            <person name="Drulis-Kawa Z."/>
            <person name="Lavigne R."/>
        </authorList>
    </citation>
    <scope>NUCLEOTIDE SEQUENCE [LARGE SCALE GENOMIC DNA]</scope>
</reference>
<accession>A0A4Y1LUG2</accession>
<protein>
    <submittedName>
        <fullName evidence="1">Uncharacterized protein</fullName>
    </submittedName>
</protein>
<keyword evidence="2" id="KW-1185">Reference proteome</keyword>
<evidence type="ECO:0000313" key="1">
    <source>
        <dbReference type="EMBL" id="QCG76027.1"/>
    </source>
</evidence>
<sequence>MYLYQQQPQVTDMVLQTVLRFRELKVDVSLGGCLLNYNV</sequence>
<gene>
    <name evidence="1" type="ORF">EST35_0145</name>
</gene>
<name>A0A4Y1LUG2_9CAUD</name>
<dbReference type="EMBL" id="MK797984">
    <property type="protein sequence ID" value="QCG76027.1"/>
    <property type="molecule type" value="Genomic_DNA"/>
</dbReference>
<evidence type="ECO:0000313" key="2">
    <source>
        <dbReference type="Proteomes" id="UP000316733"/>
    </source>
</evidence>
<dbReference type="Proteomes" id="UP000316733">
    <property type="component" value="Segment"/>
</dbReference>
<proteinExistence type="predicted"/>
<organism evidence="1 2">
    <name type="scientific">Pseudomonas phage vB_PaeM_PA5oct</name>
    <dbReference type="NCBI Taxonomy" id="2163605"/>
    <lineage>
        <taxon>Viruses</taxon>
        <taxon>Duplodnaviria</taxon>
        <taxon>Heunggongvirae</taxon>
        <taxon>Uroviricota</taxon>
        <taxon>Caudoviricetes</taxon>
        <taxon>Arenbergviridae</taxon>
        <taxon>Wroclawvirus</taxon>
        <taxon>Wroclawvirus PA5oct</taxon>
    </lineage>
</organism>